<evidence type="ECO:0008006" key="3">
    <source>
        <dbReference type="Google" id="ProtNLM"/>
    </source>
</evidence>
<dbReference type="Proteomes" id="UP000626092">
    <property type="component" value="Unassembled WGS sequence"/>
</dbReference>
<sequence length="204" mass="23251">MYVSLQGHPNPHTLAVLDDIVGAVKSLPEITHSSNGLLLCQCISPEVVTSRCYLVCNPTTQSYKLLPSRHLPCVLRAFLAFDPSKSPHYKVVVMGLYPRVQIDIYFSEKKMLELPNPPKIDRVDKIRYFGECGGRLTLILTNTLSAMAFRILEMEKDYWRWIVKFQVNLGPLISVFPEWESTIHYYSILGFVEGEKDFGLVLTI</sequence>
<reference evidence="1" key="1">
    <citation type="submission" date="2019-11" db="EMBL/GenBank/DDBJ databases">
        <authorList>
            <person name="Liu Y."/>
            <person name="Hou J."/>
            <person name="Li T.-Q."/>
            <person name="Guan C.-H."/>
            <person name="Wu X."/>
            <person name="Wu H.-Z."/>
            <person name="Ling F."/>
            <person name="Zhang R."/>
            <person name="Shi X.-G."/>
            <person name="Ren J.-P."/>
            <person name="Chen E.-F."/>
            <person name="Sun J.-M."/>
        </authorList>
    </citation>
    <scope>NUCLEOTIDE SEQUENCE</scope>
    <source>
        <strain evidence="1">Adult_tree_wgs_1</strain>
        <tissue evidence="1">Leaves</tissue>
    </source>
</reference>
<dbReference type="PANTHER" id="PTHR35546">
    <property type="entry name" value="F-BOX PROTEIN INTERACTION DOMAIN PROTEIN-RELATED"/>
    <property type="match status" value="1"/>
</dbReference>
<dbReference type="InterPro" id="IPR055290">
    <property type="entry name" value="At3g26010-like"/>
</dbReference>
<comment type="caution">
    <text evidence="1">The sequence shown here is derived from an EMBL/GenBank/DDBJ whole genome shotgun (WGS) entry which is preliminary data.</text>
</comment>
<gene>
    <name evidence="1" type="ORF">RHSIM_Rhsim08G0073100</name>
</gene>
<organism evidence="1 2">
    <name type="scientific">Rhododendron simsii</name>
    <name type="common">Sims's rhododendron</name>
    <dbReference type="NCBI Taxonomy" id="118357"/>
    <lineage>
        <taxon>Eukaryota</taxon>
        <taxon>Viridiplantae</taxon>
        <taxon>Streptophyta</taxon>
        <taxon>Embryophyta</taxon>
        <taxon>Tracheophyta</taxon>
        <taxon>Spermatophyta</taxon>
        <taxon>Magnoliopsida</taxon>
        <taxon>eudicotyledons</taxon>
        <taxon>Gunneridae</taxon>
        <taxon>Pentapetalae</taxon>
        <taxon>asterids</taxon>
        <taxon>Ericales</taxon>
        <taxon>Ericaceae</taxon>
        <taxon>Ericoideae</taxon>
        <taxon>Rhodoreae</taxon>
        <taxon>Rhododendron</taxon>
    </lineage>
</organism>
<dbReference type="OrthoDB" id="605328at2759"/>
<dbReference type="EMBL" id="WJXA01000008">
    <property type="protein sequence ID" value="KAF7134465.1"/>
    <property type="molecule type" value="Genomic_DNA"/>
</dbReference>
<dbReference type="AlphaFoldDB" id="A0A834GKJ9"/>
<keyword evidence="2" id="KW-1185">Reference proteome</keyword>
<proteinExistence type="predicted"/>
<evidence type="ECO:0000313" key="1">
    <source>
        <dbReference type="EMBL" id="KAF7134465.1"/>
    </source>
</evidence>
<protein>
    <recommendedName>
        <fullName evidence="3">F-box protein</fullName>
    </recommendedName>
</protein>
<name>A0A834GKJ9_RHOSS</name>
<dbReference type="PANTHER" id="PTHR35546:SF25">
    <property type="entry name" value="F-BOX DOMAIN-CONTAINING PROTEIN"/>
    <property type="match status" value="1"/>
</dbReference>
<accession>A0A834GKJ9</accession>
<evidence type="ECO:0000313" key="2">
    <source>
        <dbReference type="Proteomes" id="UP000626092"/>
    </source>
</evidence>